<organism evidence="1 2">
    <name type="scientific">Pluteus cervinus</name>
    <dbReference type="NCBI Taxonomy" id="181527"/>
    <lineage>
        <taxon>Eukaryota</taxon>
        <taxon>Fungi</taxon>
        <taxon>Dikarya</taxon>
        <taxon>Basidiomycota</taxon>
        <taxon>Agaricomycotina</taxon>
        <taxon>Agaricomycetes</taxon>
        <taxon>Agaricomycetidae</taxon>
        <taxon>Agaricales</taxon>
        <taxon>Pluteineae</taxon>
        <taxon>Pluteaceae</taxon>
        <taxon>Pluteus</taxon>
    </lineage>
</organism>
<dbReference type="Proteomes" id="UP000308600">
    <property type="component" value="Unassembled WGS sequence"/>
</dbReference>
<gene>
    <name evidence="1" type="ORF">BDN72DRAFT_865805</name>
</gene>
<reference evidence="1 2" key="1">
    <citation type="journal article" date="2019" name="Nat. Ecol. Evol.">
        <title>Megaphylogeny resolves global patterns of mushroom evolution.</title>
        <authorList>
            <person name="Varga T."/>
            <person name="Krizsan K."/>
            <person name="Foldi C."/>
            <person name="Dima B."/>
            <person name="Sanchez-Garcia M."/>
            <person name="Sanchez-Ramirez S."/>
            <person name="Szollosi G.J."/>
            <person name="Szarkandi J.G."/>
            <person name="Papp V."/>
            <person name="Albert L."/>
            <person name="Andreopoulos W."/>
            <person name="Angelini C."/>
            <person name="Antonin V."/>
            <person name="Barry K.W."/>
            <person name="Bougher N.L."/>
            <person name="Buchanan P."/>
            <person name="Buyck B."/>
            <person name="Bense V."/>
            <person name="Catcheside P."/>
            <person name="Chovatia M."/>
            <person name="Cooper J."/>
            <person name="Damon W."/>
            <person name="Desjardin D."/>
            <person name="Finy P."/>
            <person name="Geml J."/>
            <person name="Haridas S."/>
            <person name="Hughes K."/>
            <person name="Justo A."/>
            <person name="Karasinski D."/>
            <person name="Kautmanova I."/>
            <person name="Kiss B."/>
            <person name="Kocsube S."/>
            <person name="Kotiranta H."/>
            <person name="LaButti K.M."/>
            <person name="Lechner B.E."/>
            <person name="Liimatainen K."/>
            <person name="Lipzen A."/>
            <person name="Lukacs Z."/>
            <person name="Mihaltcheva S."/>
            <person name="Morgado L.N."/>
            <person name="Niskanen T."/>
            <person name="Noordeloos M.E."/>
            <person name="Ohm R.A."/>
            <person name="Ortiz-Santana B."/>
            <person name="Ovrebo C."/>
            <person name="Racz N."/>
            <person name="Riley R."/>
            <person name="Savchenko A."/>
            <person name="Shiryaev A."/>
            <person name="Soop K."/>
            <person name="Spirin V."/>
            <person name="Szebenyi C."/>
            <person name="Tomsovsky M."/>
            <person name="Tulloss R.E."/>
            <person name="Uehling J."/>
            <person name="Grigoriev I.V."/>
            <person name="Vagvolgyi C."/>
            <person name="Papp T."/>
            <person name="Martin F.M."/>
            <person name="Miettinen O."/>
            <person name="Hibbett D.S."/>
            <person name="Nagy L.G."/>
        </authorList>
    </citation>
    <scope>NUCLEOTIDE SEQUENCE [LARGE SCALE GENOMIC DNA]</scope>
    <source>
        <strain evidence="1 2">NL-1719</strain>
    </source>
</reference>
<keyword evidence="2" id="KW-1185">Reference proteome</keyword>
<accession>A0ACD2ZYG1</accession>
<sequence length="214" mass="24442">MTRERNNLISVRPSKVVEGDLQDREWGNVVCSKGRKIDVVRWGKGENRREDSGLGHSGEGRTAVERPNDENAGDLDFYLIEPGVDDGGRVQKRRERSKERTRESGLEGIRGSRRRRTREKTSLYFLVPVRNNNEKQKPPPRGRGRKEISQRHKPTHNGDSCLLSVEARPLSKTDLVGYISVNWLGSGGVNEGFERYPVERRAPYFQCSWDQVAI</sequence>
<dbReference type="EMBL" id="ML209278">
    <property type="protein sequence ID" value="TFK58608.1"/>
    <property type="molecule type" value="Genomic_DNA"/>
</dbReference>
<protein>
    <submittedName>
        <fullName evidence="1">Uncharacterized protein</fullName>
    </submittedName>
</protein>
<name>A0ACD2ZYG1_9AGAR</name>
<evidence type="ECO:0000313" key="2">
    <source>
        <dbReference type="Proteomes" id="UP000308600"/>
    </source>
</evidence>
<evidence type="ECO:0000313" key="1">
    <source>
        <dbReference type="EMBL" id="TFK58608.1"/>
    </source>
</evidence>
<proteinExistence type="predicted"/>